<reference evidence="3 4" key="1">
    <citation type="submission" date="2024-04" db="EMBL/GenBank/DDBJ databases">
        <title>Novel Shewanella species isolated from Baltic Sea sediments.</title>
        <authorList>
            <person name="Martin-Rodriguez A.J."/>
            <person name="Fernandez-Juarez V."/>
            <person name="Valeriano V.D."/>
            <person name="Mihindukulasooriya I."/>
            <person name="Ceresnova L."/>
            <person name="Joffre E."/>
            <person name="Jensie-Markopoulos S."/>
            <person name="Moore E.R.B."/>
            <person name="Sjoling A."/>
        </authorList>
    </citation>
    <scope>NUCLEOTIDE SEQUENCE [LARGE SCALE GENOMIC DNA]</scope>
    <source>
        <strain evidence="3 4">VAX-SP0-0CM-1</strain>
    </source>
</reference>
<evidence type="ECO:0000256" key="1">
    <source>
        <dbReference type="SAM" id="MobiDB-lite"/>
    </source>
</evidence>
<dbReference type="RefSeq" id="WP_311905813.1">
    <property type="nucleotide sequence ID" value="NZ_JAUOEV010000008.1"/>
</dbReference>
<organism evidence="3 4">
    <name type="scientific">Shewanella vaxholmensis</name>
    <dbReference type="NCBI Taxonomy" id="3063535"/>
    <lineage>
        <taxon>Bacteria</taxon>
        <taxon>Pseudomonadati</taxon>
        <taxon>Pseudomonadota</taxon>
        <taxon>Gammaproteobacteria</taxon>
        <taxon>Alteromonadales</taxon>
        <taxon>Shewanellaceae</taxon>
        <taxon>Shewanella</taxon>
    </lineage>
</organism>
<gene>
    <name evidence="3" type="ORF">AAGS29_05710</name>
</gene>
<dbReference type="Proteomes" id="UP001489333">
    <property type="component" value="Unassembled WGS sequence"/>
</dbReference>
<protein>
    <recommendedName>
        <fullName evidence="5">Pilus assembly protein</fullName>
    </recommendedName>
</protein>
<evidence type="ECO:0008006" key="5">
    <source>
        <dbReference type="Google" id="ProtNLM"/>
    </source>
</evidence>
<name>A0ABU9UPB5_9GAMM</name>
<sequence length="288" mass="32232">MTARHKQKGQALVESAIGLTYVAVPLLLLLPFMAKLTGVQHRVEQASHYTAWERTVWKESAPSRLPNRSDLYLAKKTEIDLAKQIPWRLYQQDGIKLSSTNKQAWDWSKQVHPMLKHQVKQDDAQQVAIKSHSETPQNSNELDRVTQSNRGQKLPGNVGSAVDKAVGLLSYTGFDLETDQFYRTKVNHQMENFYLAPFDKLDLKVQGSSALLASGWNAAGPHHVKNRVERLVLTKTMDMGLIQAAQKALAIIPFGKELSPSKLKFGYVEPNILPQNRLCTYGTANCGG</sequence>
<accession>A0ABU9UPB5</accession>
<feature type="region of interest" description="Disordered" evidence="1">
    <location>
        <begin position="124"/>
        <end position="157"/>
    </location>
</feature>
<proteinExistence type="predicted"/>
<dbReference type="EMBL" id="JBCHKU010000005">
    <property type="protein sequence ID" value="MEM6248110.1"/>
    <property type="molecule type" value="Genomic_DNA"/>
</dbReference>
<evidence type="ECO:0000256" key="2">
    <source>
        <dbReference type="SAM" id="Phobius"/>
    </source>
</evidence>
<keyword evidence="2" id="KW-1133">Transmembrane helix</keyword>
<comment type="caution">
    <text evidence="3">The sequence shown here is derived from an EMBL/GenBank/DDBJ whole genome shotgun (WGS) entry which is preliminary data.</text>
</comment>
<evidence type="ECO:0000313" key="4">
    <source>
        <dbReference type="Proteomes" id="UP001489333"/>
    </source>
</evidence>
<keyword evidence="2" id="KW-0812">Transmembrane</keyword>
<feature type="transmembrane region" description="Helical" evidence="2">
    <location>
        <begin position="12"/>
        <end position="34"/>
    </location>
</feature>
<keyword evidence="2" id="KW-0472">Membrane</keyword>
<evidence type="ECO:0000313" key="3">
    <source>
        <dbReference type="EMBL" id="MEM6248110.1"/>
    </source>
</evidence>
<feature type="compositionally biased region" description="Polar residues" evidence="1">
    <location>
        <begin position="134"/>
        <end position="151"/>
    </location>
</feature>
<keyword evidence="4" id="KW-1185">Reference proteome</keyword>